<dbReference type="CDD" id="cd15482">
    <property type="entry name" value="Sialidase_non-viral"/>
    <property type="match status" value="1"/>
</dbReference>
<sequence length="605" mass="66618">MYARIHLTVFFVFTWTLLTFGADSEARPVPEFAWSFDESSEFHVHGQVKTADGVQDRSLVFDGRSLLTVKDSAQRITGNQPFTLAIWVNPYKIGKTQQMIAARHQYSLDQRNWGWMIDKDKRFRLYVWQGKWVTVDCDKAPEPGHWHLVAVQLRSDAAELWVNGEIAGSVPLKQPLRPTSTMLTFAGVNDDGHIRQNFRGALDQATWFDRELTSAEMKDLYHPVTATHDVPAPAKPVSLWDETSTLPTAAELPQITGVRFGVIKPYEFSKDGYRFLHGVALGFHQGRLYASFGHNQGGENTDTEQARVCHSDDDGQTWSEVTTMDSGDEPGIGVSHGVFHSHGGKFWAFHGAYSGTMQNVHTRAYLLDQTTGTWTPKGTVIEGGFWPMQQPIRMNDGNWIMSGLRVGNGNPAAVAISHGDDFTDWDLIVIPQGEEIGNMWGEATVFVDGATVVNLSRFGAEATALRATSDDYGRTWTASRPSNLPMATSKPYTGTLSTGQHYLVGTTAANNGGRRSPLTIAVTRPNETLFSKVFVIRHAVFSDGPGESHPKAKLSYPYAIEHAGNLYVGYSNSGGGVGRVGSGRELWNNNSAELAVIPIKSLTAP</sequence>
<dbReference type="InterPro" id="IPR011040">
    <property type="entry name" value="Sialidase"/>
</dbReference>
<dbReference type="InterPro" id="IPR013320">
    <property type="entry name" value="ConA-like_dom_sf"/>
</dbReference>
<keyword evidence="2" id="KW-1015">Disulfide bond</keyword>
<dbReference type="SUPFAM" id="SSF49899">
    <property type="entry name" value="Concanavalin A-like lectins/glucanases"/>
    <property type="match status" value="1"/>
</dbReference>
<evidence type="ECO:0000313" key="4">
    <source>
        <dbReference type="EMBL" id="EMI17531.1"/>
    </source>
</evidence>
<proteinExistence type="predicted"/>
<comment type="caution">
    <text evidence="4">The sequence shown here is derived from an EMBL/GenBank/DDBJ whole genome shotgun (WGS) entry which is preliminary data.</text>
</comment>
<dbReference type="SMART" id="SM00560">
    <property type="entry name" value="LamGL"/>
    <property type="match status" value="1"/>
</dbReference>
<dbReference type="Pfam" id="PF13385">
    <property type="entry name" value="Laminin_G_3"/>
    <property type="match status" value="1"/>
</dbReference>
<protein>
    <submittedName>
        <fullName evidence="4">Cycloinulo-oligosaccharide fructanotransferase</fullName>
    </submittedName>
</protein>
<dbReference type="PANTHER" id="PTHR43752">
    <property type="entry name" value="BNR/ASP-BOX REPEAT FAMILY PROTEIN"/>
    <property type="match status" value="1"/>
</dbReference>
<dbReference type="InterPro" id="IPR006558">
    <property type="entry name" value="LamG-like"/>
</dbReference>
<keyword evidence="5" id="KW-1185">Reference proteome</keyword>
<dbReference type="Gene3D" id="2.60.120.200">
    <property type="match status" value="1"/>
</dbReference>
<keyword evidence="4" id="KW-0808">Transferase</keyword>
<dbReference type="Gene3D" id="2.120.10.10">
    <property type="match status" value="1"/>
</dbReference>
<keyword evidence="1" id="KW-0732">Signal</keyword>
<dbReference type="Pfam" id="PF13088">
    <property type="entry name" value="BNR_2"/>
    <property type="match status" value="1"/>
</dbReference>
<feature type="domain" description="LamG-like jellyroll fold" evidence="3">
    <location>
        <begin position="80"/>
        <end position="215"/>
    </location>
</feature>
<dbReference type="PANTHER" id="PTHR43752:SF2">
    <property type="entry name" value="BNR_ASP-BOX REPEAT FAMILY PROTEIN"/>
    <property type="match status" value="1"/>
</dbReference>
<dbReference type="InterPro" id="IPR036278">
    <property type="entry name" value="Sialidase_sf"/>
</dbReference>
<evidence type="ECO:0000256" key="1">
    <source>
        <dbReference type="ARBA" id="ARBA00022729"/>
    </source>
</evidence>
<dbReference type="SUPFAM" id="SSF50939">
    <property type="entry name" value="Sialidases"/>
    <property type="match status" value="1"/>
</dbReference>
<dbReference type="GO" id="GO:0016740">
    <property type="term" value="F:transferase activity"/>
    <property type="evidence" value="ECO:0007669"/>
    <property type="project" value="UniProtKB-KW"/>
</dbReference>
<accession>M5REK9</accession>
<evidence type="ECO:0000259" key="3">
    <source>
        <dbReference type="SMART" id="SM00560"/>
    </source>
</evidence>
<dbReference type="AlphaFoldDB" id="M5REK9"/>
<reference evidence="4 5" key="1">
    <citation type="journal article" date="2013" name="Mar. Genomics">
        <title>Expression of sulfatases in Rhodopirellula baltica and the diversity of sulfatases in the genus Rhodopirellula.</title>
        <authorList>
            <person name="Wegner C.E."/>
            <person name="Richter-Heitmann T."/>
            <person name="Klindworth A."/>
            <person name="Klockow C."/>
            <person name="Richter M."/>
            <person name="Achstetter T."/>
            <person name="Glockner F.O."/>
            <person name="Harder J."/>
        </authorList>
    </citation>
    <scope>NUCLEOTIDE SEQUENCE [LARGE SCALE GENOMIC DNA]</scope>
    <source>
        <strain evidence="4 5">SM1</strain>
    </source>
</reference>
<organism evidence="4 5">
    <name type="scientific">Rhodopirellula maiorica SM1</name>
    <dbReference type="NCBI Taxonomy" id="1265738"/>
    <lineage>
        <taxon>Bacteria</taxon>
        <taxon>Pseudomonadati</taxon>
        <taxon>Planctomycetota</taxon>
        <taxon>Planctomycetia</taxon>
        <taxon>Pirellulales</taxon>
        <taxon>Pirellulaceae</taxon>
        <taxon>Novipirellula</taxon>
    </lineage>
</organism>
<dbReference type="EMBL" id="ANOG01000786">
    <property type="protein sequence ID" value="EMI17531.1"/>
    <property type="molecule type" value="Genomic_DNA"/>
</dbReference>
<name>M5REK9_9BACT</name>
<gene>
    <name evidence="4" type="ORF">RMSM_05542</name>
</gene>
<evidence type="ECO:0000313" key="5">
    <source>
        <dbReference type="Proteomes" id="UP000011991"/>
    </source>
</evidence>
<dbReference type="Proteomes" id="UP000011991">
    <property type="component" value="Unassembled WGS sequence"/>
</dbReference>
<evidence type="ECO:0000256" key="2">
    <source>
        <dbReference type="ARBA" id="ARBA00023157"/>
    </source>
</evidence>
<dbReference type="PATRIC" id="fig|1265738.3.peg.5548"/>